<dbReference type="PANTHER" id="PTHR31897">
    <property type="entry name" value="PROTEIN CBG17011-RELATED"/>
    <property type="match status" value="1"/>
</dbReference>
<reference evidence="2" key="2">
    <citation type="submission" date="2022-06" db="UniProtKB">
        <authorList>
            <consortium name="EnsemblMetazoa"/>
        </authorList>
    </citation>
    <scope>IDENTIFICATION</scope>
    <source>
        <strain evidence="2">DF5081</strain>
    </source>
</reference>
<organism evidence="2 3">
    <name type="scientific">Caenorhabditis japonica</name>
    <dbReference type="NCBI Taxonomy" id="281687"/>
    <lineage>
        <taxon>Eukaryota</taxon>
        <taxon>Metazoa</taxon>
        <taxon>Ecdysozoa</taxon>
        <taxon>Nematoda</taxon>
        <taxon>Chromadorea</taxon>
        <taxon>Rhabditida</taxon>
        <taxon>Rhabditina</taxon>
        <taxon>Rhabditomorpha</taxon>
        <taxon>Rhabditoidea</taxon>
        <taxon>Rhabditidae</taxon>
        <taxon>Peloderinae</taxon>
        <taxon>Caenorhabditis</taxon>
    </lineage>
</organism>
<dbReference type="Proteomes" id="UP000005237">
    <property type="component" value="Unassembled WGS sequence"/>
</dbReference>
<accession>A0A8R1HSJ6</accession>
<dbReference type="AlphaFoldDB" id="A0A8R1HSJ6"/>
<name>A0A8R1HSJ6_CAEJA</name>
<protein>
    <recommendedName>
        <fullName evidence="1">T20D4.11-like domain-containing protein</fullName>
    </recommendedName>
</protein>
<evidence type="ECO:0000313" key="2">
    <source>
        <dbReference type="EnsemblMetazoa" id="CJA08614.1"/>
    </source>
</evidence>
<dbReference type="EnsemblMetazoa" id="CJA08614.1">
    <property type="protein sequence ID" value="CJA08614.1"/>
    <property type="gene ID" value="WBGene00127818"/>
</dbReference>
<dbReference type="Pfam" id="PF01579">
    <property type="entry name" value="DUF19"/>
    <property type="match status" value="2"/>
</dbReference>
<proteinExistence type="predicted"/>
<evidence type="ECO:0000313" key="3">
    <source>
        <dbReference type="Proteomes" id="UP000005237"/>
    </source>
</evidence>
<dbReference type="InterPro" id="IPR002542">
    <property type="entry name" value="T20D4.11-like_dom"/>
</dbReference>
<keyword evidence="3" id="KW-1185">Reference proteome</keyword>
<reference evidence="3" key="1">
    <citation type="submission" date="2010-08" db="EMBL/GenBank/DDBJ databases">
        <authorList>
            <consortium name="Caenorhabditis japonica Sequencing Consortium"/>
            <person name="Wilson R.K."/>
        </authorList>
    </citation>
    <scope>NUCLEOTIDE SEQUENCE [LARGE SCALE GENOMIC DNA]</scope>
    <source>
        <strain evidence="3">DF5081</strain>
    </source>
</reference>
<feature type="domain" description="T20D4.11-like" evidence="1">
    <location>
        <begin position="20"/>
        <end position="135"/>
    </location>
</feature>
<feature type="domain" description="T20D4.11-like" evidence="1">
    <location>
        <begin position="152"/>
        <end position="295"/>
    </location>
</feature>
<evidence type="ECO:0000259" key="1">
    <source>
        <dbReference type="Pfam" id="PF01579"/>
    </source>
</evidence>
<sequence>MEELEGKLEFFQFLKPYQLQHEELATLCEETTKCLEPLKCPAAQEAIDVFEAACKNWELANSELMPCMEHFYNALYYEKYRCAKDYDFLTKDLIKRREAFTYGQSCFQEIAQNECSETVSDYLKSPNYAKAVDVLCVNPNRTSCQSLFYELEGMQCKPMSEDVRSRMKKLSFQTVKRGDPELISLLQLCNYTKECLKTNCVFGEDEFKSLSSDCQLIELADTDFIECIQKLANEKPKNLSWLECFKDHDFSTKDEAAKCALFKEQKGCVKVAMKAFCGDGAVKDFDRDAELLRSTFLCQNA</sequence>